<comment type="caution">
    <text evidence="5">The sequence shown here is derived from an EMBL/GenBank/DDBJ whole genome shotgun (WGS) entry which is preliminary data.</text>
</comment>
<feature type="domain" description="HTH tetR-type" evidence="4">
    <location>
        <begin position="11"/>
        <end position="71"/>
    </location>
</feature>
<evidence type="ECO:0000256" key="3">
    <source>
        <dbReference type="PROSITE-ProRule" id="PRU00335"/>
    </source>
</evidence>
<dbReference type="RefSeq" id="WP_109985788.1">
    <property type="nucleotide sequence ID" value="NZ_QGTD01000021.1"/>
</dbReference>
<dbReference type="PRINTS" id="PR00455">
    <property type="entry name" value="HTHTETR"/>
</dbReference>
<dbReference type="InterPro" id="IPR009057">
    <property type="entry name" value="Homeodomain-like_sf"/>
</dbReference>
<evidence type="ECO:0000313" key="6">
    <source>
        <dbReference type="Proteomes" id="UP000245624"/>
    </source>
</evidence>
<evidence type="ECO:0000256" key="1">
    <source>
        <dbReference type="ARBA" id="ARBA00022491"/>
    </source>
</evidence>
<dbReference type="PROSITE" id="PS50977">
    <property type="entry name" value="HTH_TETR_2"/>
    <property type="match status" value="1"/>
</dbReference>
<protein>
    <submittedName>
        <fullName evidence="5">TetR/AcrR family transcriptional regulator</fullName>
    </submittedName>
</protein>
<evidence type="ECO:0000313" key="5">
    <source>
        <dbReference type="EMBL" id="PWU66663.1"/>
    </source>
</evidence>
<proteinExistence type="predicted"/>
<dbReference type="PANTHER" id="PTHR43479">
    <property type="entry name" value="ACREF/ENVCD OPERON REPRESSOR-RELATED"/>
    <property type="match status" value="1"/>
</dbReference>
<keyword evidence="1" id="KW-0678">Repressor</keyword>
<keyword evidence="2 3" id="KW-0238">DNA-binding</keyword>
<dbReference type="AlphaFoldDB" id="A0A317KTQ8"/>
<dbReference type="EMBL" id="QGTD01000021">
    <property type="protein sequence ID" value="PWU66663.1"/>
    <property type="molecule type" value="Genomic_DNA"/>
</dbReference>
<accession>A0A317KTQ8</accession>
<feature type="DNA-binding region" description="H-T-H motif" evidence="3">
    <location>
        <begin position="34"/>
        <end position="53"/>
    </location>
</feature>
<dbReference type="InterPro" id="IPR050624">
    <property type="entry name" value="HTH-type_Tx_Regulator"/>
</dbReference>
<gene>
    <name evidence="5" type="ORF">DLJ74_19820</name>
</gene>
<dbReference type="PANTHER" id="PTHR43479:SF11">
    <property type="entry name" value="ACREF_ENVCD OPERON REPRESSOR-RELATED"/>
    <property type="match status" value="1"/>
</dbReference>
<dbReference type="Gene3D" id="1.10.357.10">
    <property type="entry name" value="Tetracycline Repressor, domain 2"/>
    <property type="match status" value="1"/>
</dbReference>
<reference evidence="5 6" key="1">
    <citation type="submission" date="2018-05" db="EMBL/GenBank/DDBJ databases">
        <title>Genomic analysis of Gracilibacillus dipsosauri DD1 reveals novel features of a salt-tolerant amylase.</title>
        <authorList>
            <person name="Deutch C.E."/>
            <person name="Yang S."/>
        </authorList>
    </citation>
    <scope>NUCLEOTIDE SEQUENCE [LARGE SCALE GENOMIC DNA]</scope>
    <source>
        <strain evidence="5 6">DD1</strain>
    </source>
</reference>
<organism evidence="5 6">
    <name type="scientific">Gracilibacillus dipsosauri</name>
    <dbReference type="NCBI Taxonomy" id="178340"/>
    <lineage>
        <taxon>Bacteria</taxon>
        <taxon>Bacillati</taxon>
        <taxon>Bacillota</taxon>
        <taxon>Bacilli</taxon>
        <taxon>Bacillales</taxon>
        <taxon>Bacillaceae</taxon>
        <taxon>Gracilibacillus</taxon>
    </lineage>
</organism>
<evidence type="ECO:0000256" key="2">
    <source>
        <dbReference type="ARBA" id="ARBA00023125"/>
    </source>
</evidence>
<dbReference type="SUPFAM" id="SSF46689">
    <property type="entry name" value="Homeodomain-like"/>
    <property type="match status" value="1"/>
</dbReference>
<evidence type="ECO:0000259" key="4">
    <source>
        <dbReference type="PROSITE" id="PS50977"/>
    </source>
</evidence>
<dbReference type="Pfam" id="PF00440">
    <property type="entry name" value="TetR_N"/>
    <property type="match status" value="1"/>
</dbReference>
<keyword evidence="6" id="KW-1185">Reference proteome</keyword>
<dbReference type="OrthoDB" id="9810250at2"/>
<dbReference type="GO" id="GO:0003677">
    <property type="term" value="F:DNA binding"/>
    <property type="evidence" value="ECO:0007669"/>
    <property type="project" value="UniProtKB-UniRule"/>
</dbReference>
<dbReference type="InterPro" id="IPR001647">
    <property type="entry name" value="HTH_TetR"/>
</dbReference>
<sequence>MIYSTDNPIAIQSQKWLVAALLDLMKEKPYDKISIKEIAEKADLDRSTFYRNFKSKENVLNLYLNELAEKYVNNLVEAGEIDMRKVSKIFLELMYEHIDFISALRKNGLSGFLLDAFNKYLPYIHKLTQDKFPHTISEEHLEFALAFNAGGMWNMLMKWIDEDFVHSYTDIVKAFYEISNFNFVKK</sequence>
<name>A0A317KTQ8_9BACI</name>
<dbReference type="Proteomes" id="UP000245624">
    <property type="component" value="Unassembled WGS sequence"/>
</dbReference>